<evidence type="ECO:0000313" key="3">
    <source>
        <dbReference type="Proteomes" id="UP000019116"/>
    </source>
</evidence>
<dbReference type="Gramene" id="TraesCSU02G256300.1">
    <property type="protein sequence ID" value="TraesCSU02G256300.1"/>
    <property type="gene ID" value="TraesCSU02G256300"/>
</dbReference>
<dbReference type="PANTHER" id="PTHR31860:SF5">
    <property type="entry name" value="ARGH (DUF639)"/>
    <property type="match status" value="1"/>
</dbReference>
<dbReference type="Gramene" id="TraesCSU02G229500.1">
    <property type="protein sequence ID" value="TraesCSU02G229500.1"/>
    <property type="gene ID" value="TraesCSU02G229500"/>
</dbReference>
<dbReference type="InterPro" id="IPR006927">
    <property type="entry name" value="DUF639"/>
</dbReference>
<dbReference type="PANTHER" id="PTHR31860">
    <property type="entry name" value="HEAT-INDUCIBLE TRANSCRIPTION REPRESSOR (DUF639)-RELATED"/>
    <property type="match status" value="1"/>
</dbReference>
<evidence type="ECO:0000256" key="1">
    <source>
        <dbReference type="SAM" id="Phobius"/>
    </source>
</evidence>
<protein>
    <submittedName>
        <fullName evidence="2">Uncharacterized protein</fullName>
    </submittedName>
</protein>
<dbReference type="Gramene" id="TraesCS4A03G0060700.1">
    <property type="protein sequence ID" value="TraesCS4A03G0060700.1.CDS"/>
    <property type="gene ID" value="TraesCS4A03G0060700"/>
</dbReference>
<keyword evidence="1" id="KW-1133">Transmembrane helix</keyword>
<gene>
    <name evidence="2" type="primary">LOC123081631</name>
</gene>
<organism evidence="2">
    <name type="scientific">Triticum aestivum</name>
    <name type="common">Wheat</name>
    <dbReference type="NCBI Taxonomy" id="4565"/>
    <lineage>
        <taxon>Eukaryota</taxon>
        <taxon>Viridiplantae</taxon>
        <taxon>Streptophyta</taxon>
        <taxon>Embryophyta</taxon>
        <taxon>Tracheophyta</taxon>
        <taxon>Spermatophyta</taxon>
        <taxon>Magnoliopsida</taxon>
        <taxon>Liliopsida</taxon>
        <taxon>Poales</taxon>
        <taxon>Poaceae</taxon>
        <taxon>BOP clade</taxon>
        <taxon>Pooideae</taxon>
        <taxon>Triticodae</taxon>
        <taxon>Triticeae</taxon>
        <taxon>Triticinae</taxon>
        <taxon>Triticum</taxon>
    </lineage>
</organism>
<proteinExistence type="predicted"/>
<reference evidence="2" key="1">
    <citation type="submission" date="2018-08" db="EMBL/GenBank/DDBJ databases">
        <authorList>
            <person name="Rossello M."/>
        </authorList>
    </citation>
    <scope>NUCLEOTIDE SEQUENCE [LARGE SCALE GENOMIC DNA]</scope>
    <source>
        <strain evidence="2">cv. Chinese Spring</strain>
    </source>
</reference>
<dbReference type="GeneID" id="123081631"/>
<keyword evidence="1" id="KW-0812">Transmembrane</keyword>
<dbReference type="RefSeq" id="XP_044360113.1">
    <property type="nucleotide sequence ID" value="XM_044504178.1"/>
</dbReference>
<name>A0A1D5XF04_WHEAT</name>
<dbReference type="EnsemblPlants" id="TraesCSU02G256300.1">
    <property type="protein sequence ID" value="TraesCSU02G256300.1"/>
    <property type="gene ID" value="TraesCSU02G256300"/>
</dbReference>
<sequence>MVWAKERKLGEICSEVIIDKSSDKTTMESIVEAQHSMKKVHEYVKTANVVILRLWSIVLARSPKHTETVIWMLTGLAVALAVVPFKYVLMGLTVCCFATNTRVAKAVSDPRGGRRWREWWESIPAVPVHTVDKGELRTG</sequence>
<dbReference type="Gramene" id="TraesCS4A03G0060800.1">
    <property type="protein sequence ID" value="TraesCS4A03G0060800.1.CDS"/>
    <property type="gene ID" value="TraesCS4A03G0060800"/>
</dbReference>
<dbReference type="PaxDb" id="4565-Traes_6AS_F57539CCC.1"/>
<keyword evidence="1" id="KW-0472">Membrane</keyword>
<evidence type="ECO:0000313" key="2">
    <source>
        <dbReference type="EnsemblPlants" id="TraesCSU02G229500.1"/>
    </source>
</evidence>
<feature type="transmembrane region" description="Helical" evidence="1">
    <location>
        <begin position="69"/>
        <end position="89"/>
    </location>
</feature>
<dbReference type="EnsemblPlants" id="TraesCSU02G229500.1">
    <property type="protein sequence ID" value="TraesCSU02G229500.1"/>
    <property type="gene ID" value="TraesCSU02G229500"/>
</dbReference>
<reference evidence="2" key="2">
    <citation type="submission" date="2018-10" db="UniProtKB">
        <authorList>
            <consortium name="EnsemblPlants"/>
        </authorList>
    </citation>
    <scope>IDENTIFICATION</scope>
</reference>
<dbReference type="Pfam" id="PF04842">
    <property type="entry name" value="DUF639"/>
    <property type="match status" value="1"/>
</dbReference>
<dbReference type="OrthoDB" id="1903413at2759"/>
<dbReference type="AlphaFoldDB" id="A0A1D5XF04"/>
<dbReference type="eggNOG" id="ENOG502QVNF">
    <property type="taxonomic scope" value="Eukaryota"/>
</dbReference>
<keyword evidence="3" id="KW-1185">Reference proteome</keyword>
<accession>A0A1D5XF04</accession>
<dbReference type="Proteomes" id="UP000019116">
    <property type="component" value="Chromosome Un"/>
</dbReference>